<dbReference type="Proteomes" id="UP000006898">
    <property type="component" value="Chromosome"/>
</dbReference>
<name>D5MFW2_METO1</name>
<dbReference type="KEGG" id="mox:DAMO_1583"/>
<proteinExistence type="predicted"/>
<reference evidence="1 2" key="1">
    <citation type="journal article" date="2010" name="Nature">
        <title>Nitrite-driven anaerobic methane oxidation by oxygenic bacteria.</title>
        <authorList>
            <person name="Ettwig K.F."/>
            <person name="Butler M.K."/>
            <person name="Le Paslier D."/>
            <person name="Pelletier E."/>
            <person name="Mangenot S."/>
            <person name="Kuypers M.M.M."/>
            <person name="Schreiber F."/>
            <person name="Dutilh B.E."/>
            <person name="Zedelius J."/>
            <person name="de Beer D."/>
            <person name="Gloerich J."/>
            <person name="Wessels H.J.C.T."/>
            <person name="van Allen T."/>
            <person name="Luesken F."/>
            <person name="Wu M."/>
            <person name="van de Pas-Schoonen K.T."/>
            <person name="Op den Camp H.J.M."/>
            <person name="Janssen-Megens E.M."/>
            <person name="Francoijs K-J."/>
            <person name="Stunnenberg H."/>
            <person name="Weissenbach J."/>
            <person name="Jetten M.S.M."/>
            <person name="Strous M."/>
        </authorList>
    </citation>
    <scope>NUCLEOTIDE SEQUENCE [LARGE SCALE GENOMIC DNA]</scope>
</reference>
<dbReference type="HOGENOM" id="CLU_3431813_0_0_0"/>
<accession>D5MFW2</accession>
<organism evidence="1 2">
    <name type="scientific">Methylomirabilis oxygeniifera</name>
    <dbReference type="NCBI Taxonomy" id="671143"/>
    <lineage>
        <taxon>Bacteria</taxon>
        <taxon>Candidatus Methylomirabilota</taxon>
        <taxon>Candidatus Methylomirabilia</taxon>
        <taxon>Candidatus Methylomirabilales</taxon>
        <taxon>Candidatus Methylomirabilaceae</taxon>
        <taxon>Candidatus Methylomirabilis</taxon>
    </lineage>
</organism>
<gene>
    <name evidence="1" type="ORF">DAMO_1583</name>
</gene>
<dbReference type="EMBL" id="FP565575">
    <property type="protein sequence ID" value="CBE68643.1"/>
    <property type="molecule type" value="Genomic_DNA"/>
</dbReference>
<dbReference type="STRING" id="671143.DAMO_1583"/>
<evidence type="ECO:0000313" key="2">
    <source>
        <dbReference type="Proteomes" id="UP000006898"/>
    </source>
</evidence>
<sequence length="17" mass="1761">MFQVGLDNKAAGKAIVV</sequence>
<dbReference type="AlphaFoldDB" id="D5MFW2"/>
<protein>
    <submittedName>
        <fullName evidence="1">Uncharacterized protein</fullName>
    </submittedName>
</protein>
<evidence type="ECO:0000313" key="1">
    <source>
        <dbReference type="EMBL" id="CBE68643.1"/>
    </source>
</evidence>